<evidence type="ECO:0000313" key="2">
    <source>
        <dbReference type="EnsemblMetazoa" id="GPAI040232-PA"/>
    </source>
</evidence>
<reference evidence="2" key="2">
    <citation type="submission" date="2020-05" db="UniProtKB">
        <authorList>
            <consortium name="EnsemblMetazoa"/>
        </authorList>
    </citation>
    <scope>IDENTIFICATION</scope>
    <source>
        <strain evidence="2">IAEA</strain>
    </source>
</reference>
<organism evidence="2 3">
    <name type="scientific">Glossina pallidipes</name>
    <name type="common">Tsetse fly</name>
    <dbReference type="NCBI Taxonomy" id="7398"/>
    <lineage>
        <taxon>Eukaryota</taxon>
        <taxon>Metazoa</taxon>
        <taxon>Ecdysozoa</taxon>
        <taxon>Arthropoda</taxon>
        <taxon>Hexapoda</taxon>
        <taxon>Insecta</taxon>
        <taxon>Pterygota</taxon>
        <taxon>Neoptera</taxon>
        <taxon>Endopterygota</taxon>
        <taxon>Diptera</taxon>
        <taxon>Brachycera</taxon>
        <taxon>Muscomorpha</taxon>
        <taxon>Hippoboscoidea</taxon>
        <taxon>Glossinidae</taxon>
        <taxon>Glossina</taxon>
    </lineage>
</organism>
<keyword evidence="1" id="KW-0472">Membrane</keyword>
<accession>A0A1B0ABI0</accession>
<reference evidence="3" key="1">
    <citation type="submission" date="2014-03" db="EMBL/GenBank/DDBJ databases">
        <authorList>
            <person name="Aksoy S."/>
            <person name="Warren W."/>
            <person name="Wilson R.K."/>
        </authorList>
    </citation>
    <scope>NUCLEOTIDE SEQUENCE [LARGE SCALE GENOMIC DNA]</scope>
    <source>
        <strain evidence="3">IAEA</strain>
    </source>
</reference>
<name>A0A1B0ABI0_GLOPL</name>
<feature type="transmembrane region" description="Helical" evidence="1">
    <location>
        <begin position="12"/>
        <end position="31"/>
    </location>
</feature>
<dbReference type="VEuPathDB" id="VectorBase:GPAI040232"/>
<sequence>MICKLQIDYHKLKLVVIISAQVIGAAYYILLPHLMLHSEINGSIIGQEAFKIHYLTPANSVFTAAIETIKLTPFLKRIFSRKGGVLNGISDRMEAPKTKMASTAGRDCTQLFTNCQ</sequence>
<keyword evidence="1" id="KW-1133">Transmembrane helix</keyword>
<keyword evidence="1" id="KW-0812">Transmembrane</keyword>
<evidence type="ECO:0000313" key="3">
    <source>
        <dbReference type="Proteomes" id="UP000092445"/>
    </source>
</evidence>
<dbReference type="AlphaFoldDB" id="A0A1B0ABI0"/>
<dbReference type="Proteomes" id="UP000092445">
    <property type="component" value="Unassembled WGS sequence"/>
</dbReference>
<evidence type="ECO:0000256" key="1">
    <source>
        <dbReference type="SAM" id="Phobius"/>
    </source>
</evidence>
<proteinExistence type="predicted"/>
<dbReference type="EnsemblMetazoa" id="GPAI040232-RA">
    <property type="protein sequence ID" value="GPAI040232-PA"/>
    <property type="gene ID" value="GPAI040232"/>
</dbReference>
<keyword evidence="3" id="KW-1185">Reference proteome</keyword>
<protein>
    <submittedName>
        <fullName evidence="2">Uncharacterized protein</fullName>
    </submittedName>
</protein>